<evidence type="ECO:0000313" key="2">
    <source>
        <dbReference type="Proteomes" id="UP000002027"/>
    </source>
</evidence>
<keyword evidence="2" id="KW-1185">Reference proteome</keyword>
<dbReference type="OrthoDB" id="9863483at2"/>
<dbReference type="STRING" id="479434.Sthe_2933"/>
<organism evidence="1 2">
    <name type="scientific">Sphaerobacter thermophilus (strain ATCC 49802 / DSM 20745 / KCCM 41009 / NCIMB 13125 / S 6022)</name>
    <dbReference type="NCBI Taxonomy" id="479434"/>
    <lineage>
        <taxon>Bacteria</taxon>
        <taxon>Pseudomonadati</taxon>
        <taxon>Thermomicrobiota</taxon>
        <taxon>Thermomicrobia</taxon>
        <taxon>Sphaerobacterales</taxon>
        <taxon>Sphaerobacterineae</taxon>
        <taxon>Sphaerobacteraceae</taxon>
        <taxon>Sphaerobacter</taxon>
    </lineage>
</organism>
<dbReference type="RefSeq" id="WP_012873376.1">
    <property type="nucleotide sequence ID" value="NC_013524.1"/>
</dbReference>
<dbReference type="KEGG" id="sti:Sthe_2933"/>
<dbReference type="InParanoid" id="D1C947"/>
<accession>D1C947</accession>
<protein>
    <submittedName>
        <fullName evidence="1">Uncharacterized protein</fullName>
    </submittedName>
</protein>
<sequence length="90" mass="9689">MESHSGVGRLLAPDGTEIAAVRYTYEIDRRNRVWRGTATRLDGEGALAQPAGPATLEIEDGSQAPVHYFQRHTPEGTTIVFTGRGAPPGE</sequence>
<evidence type="ECO:0000313" key="1">
    <source>
        <dbReference type="EMBL" id="ACZ40340.1"/>
    </source>
</evidence>
<name>D1C947_SPHTD</name>
<reference evidence="1 2" key="2">
    <citation type="journal article" date="2010" name="Stand. Genomic Sci.">
        <title>Complete genome sequence of Desulfohalobium retbaense type strain (HR(100)).</title>
        <authorList>
            <person name="Spring S."/>
            <person name="Nolan M."/>
            <person name="Lapidus A."/>
            <person name="Glavina Del Rio T."/>
            <person name="Copeland A."/>
            <person name="Tice H."/>
            <person name="Cheng J.F."/>
            <person name="Lucas S."/>
            <person name="Land M."/>
            <person name="Chen F."/>
            <person name="Bruce D."/>
            <person name="Goodwin L."/>
            <person name="Pitluck S."/>
            <person name="Ivanova N."/>
            <person name="Mavromatis K."/>
            <person name="Mikhailova N."/>
            <person name="Pati A."/>
            <person name="Chen A."/>
            <person name="Palaniappan K."/>
            <person name="Hauser L."/>
            <person name="Chang Y.J."/>
            <person name="Jeffries C.D."/>
            <person name="Munk C."/>
            <person name="Kiss H."/>
            <person name="Chain P."/>
            <person name="Han C."/>
            <person name="Brettin T."/>
            <person name="Detter J.C."/>
            <person name="Schuler E."/>
            <person name="Goker M."/>
            <person name="Rohde M."/>
            <person name="Bristow J."/>
            <person name="Eisen J.A."/>
            <person name="Markowitz V."/>
            <person name="Hugenholtz P."/>
            <person name="Kyrpides N.C."/>
            <person name="Klenk H.P."/>
        </authorList>
    </citation>
    <scope>NUCLEOTIDE SEQUENCE [LARGE SCALE GENOMIC DNA]</scope>
    <source>
        <strain evidence="2">ATCC 49802 / DSM 20745 / S 6022</strain>
    </source>
</reference>
<gene>
    <name evidence="1" type="ordered locus">Sthe_2933</name>
</gene>
<dbReference type="AlphaFoldDB" id="D1C947"/>
<reference evidence="2" key="1">
    <citation type="submission" date="2009-11" db="EMBL/GenBank/DDBJ databases">
        <title>The complete chromosome 2 of Sphaerobacter thermophilus DSM 20745.</title>
        <authorList>
            <person name="Lucas S."/>
            <person name="Copeland A."/>
            <person name="Lapidus A."/>
            <person name="Glavina del Rio T."/>
            <person name="Dalin E."/>
            <person name="Tice H."/>
            <person name="Bruce D."/>
            <person name="Goodwin L."/>
            <person name="Pitluck S."/>
            <person name="Kyrpides N."/>
            <person name="Mavromatis K."/>
            <person name="Ivanova N."/>
            <person name="Mikhailova N."/>
            <person name="LaButti K.M."/>
            <person name="Clum A."/>
            <person name="Sun H.I."/>
            <person name="Brettin T."/>
            <person name="Detter J.C."/>
            <person name="Han C."/>
            <person name="Larimer F."/>
            <person name="Land M."/>
            <person name="Hauser L."/>
            <person name="Markowitz V."/>
            <person name="Cheng J.F."/>
            <person name="Hugenholtz P."/>
            <person name="Woyke T."/>
            <person name="Wu D."/>
            <person name="Steenblock K."/>
            <person name="Schneider S."/>
            <person name="Pukall R."/>
            <person name="Goeker M."/>
            <person name="Klenk H.P."/>
            <person name="Eisen J.A."/>
        </authorList>
    </citation>
    <scope>NUCLEOTIDE SEQUENCE [LARGE SCALE GENOMIC DNA]</scope>
    <source>
        <strain evidence="2">ATCC 49802 / DSM 20745 / S 6022</strain>
    </source>
</reference>
<dbReference type="Proteomes" id="UP000002027">
    <property type="component" value="Chromosome 2"/>
</dbReference>
<proteinExistence type="predicted"/>
<dbReference type="HOGENOM" id="CLU_2439255_0_0_0"/>
<dbReference type="EMBL" id="CP001824">
    <property type="protein sequence ID" value="ACZ40340.1"/>
    <property type="molecule type" value="Genomic_DNA"/>
</dbReference>